<dbReference type="SMART" id="SM00387">
    <property type="entry name" value="HATPase_c"/>
    <property type="match status" value="1"/>
</dbReference>
<dbReference type="GO" id="GO:0006814">
    <property type="term" value="P:sodium ion transport"/>
    <property type="evidence" value="ECO:0007669"/>
    <property type="project" value="InterPro"/>
</dbReference>
<evidence type="ECO:0000259" key="3">
    <source>
        <dbReference type="PROSITE" id="PS50109"/>
    </source>
</evidence>
<keyword evidence="2" id="KW-1133">Transmembrane helix</keyword>
<dbReference type="InterPro" id="IPR005467">
    <property type="entry name" value="His_kinase_dom"/>
</dbReference>
<dbReference type="AlphaFoldDB" id="A0A380W492"/>
<reference evidence="4 5" key="1">
    <citation type="submission" date="2018-06" db="EMBL/GenBank/DDBJ databases">
        <authorList>
            <consortium name="Pathogen Informatics"/>
            <person name="Doyle S."/>
        </authorList>
    </citation>
    <scope>NUCLEOTIDE SEQUENCE [LARGE SCALE GENOMIC DNA]</scope>
    <source>
        <strain evidence="4 5">NCTC12722</strain>
    </source>
</reference>
<dbReference type="GO" id="GO:0006885">
    <property type="term" value="P:regulation of pH"/>
    <property type="evidence" value="ECO:0007669"/>
    <property type="project" value="InterPro"/>
</dbReference>
<dbReference type="SUPFAM" id="SSF55874">
    <property type="entry name" value="ATPase domain of HSP90 chaperone/DNA topoisomerase II/histidine kinase"/>
    <property type="match status" value="1"/>
</dbReference>
<name>A0A380W492_AFIFE</name>
<evidence type="ECO:0000256" key="2">
    <source>
        <dbReference type="SAM" id="Phobius"/>
    </source>
</evidence>
<dbReference type="InterPro" id="IPR003594">
    <property type="entry name" value="HATPase_dom"/>
</dbReference>
<keyword evidence="2" id="KW-0472">Membrane</keyword>
<accession>A0A380W492</accession>
<feature type="transmembrane region" description="Helical" evidence="2">
    <location>
        <begin position="361"/>
        <end position="383"/>
    </location>
</feature>
<evidence type="ECO:0000256" key="1">
    <source>
        <dbReference type="ARBA" id="ARBA00015550"/>
    </source>
</evidence>
<dbReference type="PANTHER" id="PTHR43065:SF49">
    <property type="entry name" value="HISTIDINE KINASE"/>
    <property type="match status" value="1"/>
</dbReference>
<dbReference type="Pfam" id="PF06965">
    <property type="entry name" value="Na_H_antiport_1"/>
    <property type="match status" value="1"/>
</dbReference>
<dbReference type="GO" id="GO:0016301">
    <property type="term" value="F:kinase activity"/>
    <property type="evidence" value="ECO:0007669"/>
    <property type="project" value="UniProtKB-KW"/>
</dbReference>
<dbReference type="Gene3D" id="3.30.565.10">
    <property type="entry name" value="Histidine kinase-like ATPase, C-terminal domain"/>
    <property type="match status" value="1"/>
</dbReference>
<dbReference type="Proteomes" id="UP000254343">
    <property type="component" value="Unassembled WGS sequence"/>
</dbReference>
<dbReference type="Gene3D" id="1.20.1530.10">
    <property type="entry name" value="Na+/H+ antiporter like domain"/>
    <property type="match status" value="1"/>
</dbReference>
<protein>
    <recommendedName>
        <fullName evidence="1">Putative Na(+)/H(+) antiporter NhaA homolog</fullName>
    </recommendedName>
</protein>
<proteinExistence type="predicted"/>
<dbReference type="PANTHER" id="PTHR43065">
    <property type="entry name" value="SENSOR HISTIDINE KINASE"/>
    <property type="match status" value="1"/>
</dbReference>
<dbReference type="OrthoDB" id="9805722at2"/>
<dbReference type="GO" id="GO:0016020">
    <property type="term" value="C:membrane"/>
    <property type="evidence" value="ECO:0007669"/>
    <property type="project" value="InterPro"/>
</dbReference>
<feature type="domain" description="Histidine kinase" evidence="3">
    <location>
        <begin position="103"/>
        <end position="277"/>
    </location>
</feature>
<feature type="transmembrane region" description="Helical" evidence="2">
    <location>
        <begin position="389"/>
        <end position="412"/>
    </location>
</feature>
<dbReference type="RefSeq" id="WP_002718158.1">
    <property type="nucleotide sequence ID" value="NZ_UFSI01000001.1"/>
</dbReference>
<organism evidence="4 5">
    <name type="scientific">Afipia felis</name>
    <name type="common">Cat scratch disease bacillus</name>
    <dbReference type="NCBI Taxonomy" id="1035"/>
    <lineage>
        <taxon>Bacteria</taxon>
        <taxon>Pseudomonadati</taxon>
        <taxon>Pseudomonadota</taxon>
        <taxon>Alphaproteobacteria</taxon>
        <taxon>Hyphomicrobiales</taxon>
        <taxon>Nitrobacteraceae</taxon>
        <taxon>Afipia</taxon>
    </lineage>
</organism>
<keyword evidence="2" id="KW-0812">Transmembrane</keyword>
<evidence type="ECO:0000313" key="5">
    <source>
        <dbReference type="Proteomes" id="UP000254343"/>
    </source>
</evidence>
<dbReference type="EMBL" id="UIGB01000001">
    <property type="protein sequence ID" value="SUU83379.1"/>
    <property type="molecule type" value="Genomic_DNA"/>
</dbReference>
<dbReference type="PROSITE" id="PS50109">
    <property type="entry name" value="HIS_KIN"/>
    <property type="match status" value="1"/>
</dbReference>
<dbReference type="InterPro" id="IPR004670">
    <property type="entry name" value="NhaA"/>
</dbReference>
<keyword evidence="4" id="KW-0808">Transferase</keyword>
<dbReference type="InterPro" id="IPR036890">
    <property type="entry name" value="HATPase_C_sf"/>
</dbReference>
<dbReference type="InterPro" id="IPR023171">
    <property type="entry name" value="Na/H_antiporter_dom_sf"/>
</dbReference>
<evidence type="ECO:0000313" key="4">
    <source>
        <dbReference type="EMBL" id="SUU83379.1"/>
    </source>
</evidence>
<keyword evidence="4" id="KW-0418">Kinase</keyword>
<gene>
    <name evidence="4" type="primary">kinA</name>
    <name evidence="4" type="ORF">NCTC12722_00543</name>
</gene>
<dbReference type="Gene3D" id="1.10.287.130">
    <property type="match status" value="1"/>
</dbReference>
<feature type="transmembrane region" description="Helical" evidence="2">
    <location>
        <begin position="320"/>
        <end position="341"/>
    </location>
</feature>
<sequence>MQIKETVGVSFRGPVESQSLEDVVVLVDSAGFALGAQRGFSSRVRNVGDRGFVTSRCVEIPLVGPDGEVSGVLYDSSPRSYSHLVIAPNKPERASEIVESAQFIVHDINNLLAVISSGLRLLECQDDAEDRKAIVGKLQETITRSAFLTRRLLGDARPRAKPIDGYVDGRRLAAIASSLDRAFHPDITIRMEIAPDLWAFNADAEDLYFALLNLCRNAADAMPEGGIITIAARNVEHSAGATQGFVEIVVADDGMGMPEEVLSQAFTRYFTTKPASNLNRPPTDCGGTPARGRATLSSQSSHLRMRGVAINPSVFVGHGWLMAAIVAGLAIGKPLGIFLAATAAVRTGIAVKPTEYTWRQLAGAGALAGIGFTMSLFIAGQAFPNTTDFSAAKIAVFAASILSAVFGTVLLWGASQQEPVVDAAQSPSIQAQ</sequence>
<dbReference type="Pfam" id="PF02518">
    <property type="entry name" value="HATPase_c"/>
    <property type="match status" value="1"/>
</dbReference>